<evidence type="ECO:0000256" key="1">
    <source>
        <dbReference type="ARBA" id="ARBA00010894"/>
    </source>
</evidence>
<keyword evidence="2" id="KW-0472">Membrane</keyword>
<dbReference type="EMBL" id="BAAAZE010000008">
    <property type="protein sequence ID" value="GAA4023676.1"/>
    <property type="molecule type" value="Genomic_DNA"/>
</dbReference>
<name>A0ABP7TAZ8_9BURK</name>
<evidence type="ECO:0000313" key="4">
    <source>
        <dbReference type="Proteomes" id="UP001501353"/>
    </source>
</evidence>
<keyword evidence="4" id="KW-1185">Reference proteome</keyword>
<feature type="transmembrane region" description="Helical" evidence="2">
    <location>
        <begin position="123"/>
        <end position="141"/>
    </location>
</feature>
<keyword evidence="2" id="KW-1133">Transmembrane helix</keyword>
<dbReference type="Proteomes" id="UP001501353">
    <property type="component" value="Unassembled WGS sequence"/>
</dbReference>
<accession>A0ABP7TAZ8</accession>
<sequence length="198" mass="21528">MSVARRLPGNGFFLGERFVLTSIFTLIIDAITGMLAGMLLLRFWMQAIRVRPPNSVAQFIFQLTDWLVLPLRRVLPGLGGYDWSSLVGAILVALLASAIDVALVAGFAPELILLLALMHIGQWILYGFMGMILISAVFSWVNPQAPLAPFIASLSDPLLRPLRRIVPMIGNIDLSPLVALLALQIAMQLLRSLGGALA</sequence>
<dbReference type="Pfam" id="PF02325">
    <property type="entry name" value="CCB3_YggT"/>
    <property type="match status" value="2"/>
</dbReference>
<proteinExistence type="inferred from homology"/>
<organism evidence="3 4">
    <name type="scientific">Actimicrobium antarcticum</name>
    <dbReference type="NCBI Taxonomy" id="1051899"/>
    <lineage>
        <taxon>Bacteria</taxon>
        <taxon>Pseudomonadati</taxon>
        <taxon>Pseudomonadota</taxon>
        <taxon>Betaproteobacteria</taxon>
        <taxon>Burkholderiales</taxon>
        <taxon>Oxalobacteraceae</taxon>
        <taxon>Actimicrobium</taxon>
    </lineage>
</organism>
<protein>
    <submittedName>
        <fullName evidence="3">YggT family protein</fullName>
    </submittedName>
</protein>
<feature type="transmembrane region" description="Helical" evidence="2">
    <location>
        <begin position="87"/>
        <end position="116"/>
    </location>
</feature>
<dbReference type="InterPro" id="IPR003425">
    <property type="entry name" value="CCB3/YggT"/>
</dbReference>
<comment type="similarity">
    <text evidence="1">Belongs to the YggT family.</text>
</comment>
<dbReference type="PANTHER" id="PTHR33219">
    <property type="entry name" value="YLMG HOMOLOG PROTEIN 2, CHLOROPLASTIC"/>
    <property type="match status" value="1"/>
</dbReference>
<dbReference type="PANTHER" id="PTHR33219:SF14">
    <property type="entry name" value="PROTEIN COFACTOR ASSEMBLY OF COMPLEX C SUBUNIT B CCB3, CHLOROPLASTIC-RELATED"/>
    <property type="match status" value="1"/>
</dbReference>
<comment type="caution">
    <text evidence="3">The sequence shown here is derived from an EMBL/GenBank/DDBJ whole genome shotgun (WGS) entry which is preliminary data.</text>
</comment>
<gene>
    <name evidence="3" type="ORF">GCM10022212_21420</name>
</gene>
<evidence type="ECO:0000256" key="2">
    <source>
        <dbReference type="SAM" id="Phobius"/>
    </source>
</evidence>
<keyword evidence="2" id="KW-0812">Transmembrane</keyword>
<reference evidence="4" key="1">
    <citation type="journal article" date="2019" name="Int. J. Syst. Evol. Microbiol.">
        <title>The Global Catalogue of Microorganisms (GCM) 10K type strain sequencing project: providing services to taxonomists for standard genome sequencing and annotation.</title>
        <authorList>
            <consortium name="The Broad Institute Genomics Platform"/>
            <consortium name="The Broad Institute Genome Sequencing Center for Infectious Disease"/>
            <person name="Wu L."/>
            <person name="Ma J."/>
        </authorList>
    </citation>
    <scope>NUCLEOTIDE SEQUENCE [LARGE SCALE GENOMIC DNA]</scope>
    <source>
        <strain evidence="4">JCM 16673</strain>
    </source>
</reference>
<feature type="transmembrane region" description="Helical" evidence="2">
    <location>
        <begin position="20"/>
        <end position="44"/>
    </location>
</feature>
<evidence type="ECO:0000313" key="3">
    <source>
        <dbReference type="EMBL" id="GAA4023676.1"/>
    </source>
</evidence>